<dbReference type="InterPro" id="IPR036867">
    <property type="entry name" value="R3H_dom_sf"/>
</dbReference>
<dbReference type="Gene3D" id="3.30.1370.50">
    <property type="entry name" value="R3H-like domain"/>
    <property type="match status" value="1"/>
</dbReference>
<evidence type="ECO:0000259" key="3">
    <source>
        <dbReference type="PROSITE" id="PS51061"/>
    </source>
</evidence>
<feature type="compositionally biased region" description="Basic and acidic residues" evidence="2">
    <location>
        <begin position="159"/>
        <end position="174"/>
    </location>
</feature>
<feature type="compositionally biased region" description="Gly residues" evidence="2">
    <location>
        <begin position="355"/>
        <end position="382"/>
    </location>
</feature>
<dbReference type="SUPFAM" id="SSF82708">
    <property type="entry name" value="R3H domain"/>
    <property type="match status" value="1"/>
</dbReference>
<feature type="compositionally biased region" description="Gly residues" evidence="2">
    <location>
        <begin position="183"/>
        <end position="203"/>
    </location>
</feature>
<feature type="domain" description="R3H" evidence="3">
    <location>
        <begin position="30"/>
        <end position="94"/>
    </location>
</feature>
<keyword evidence="1" id="KW-0597">Phosphoprotein</keyword>
<protein>
    <recommendedName>
        <fullName evidence="3">R3H domain-containing protein</fullName>
    </recommendedName>
</protein>
<dbReference type="Proteomes" id="UP000075714">
    <property type="component" value="Unassembled WGS sequence"/>
</dbReference>
<dbReference type="EMBL" id="LSYV01000004">
    <property type="protein sequence ID" value="KXZ55073.1"/>
    <property type="molecule type" value="Genomic_DNA"/>
</dbReference>
<dbReference type="Pfam" id="PF01424">
    <property type="entry name" value="R3H"/>
    <property type="match status" value="1"/>
</dbReference>
<feature type="region of interest" description="Disordered" evidence="2">
    <location>
        <begin position="114"/>
        <end position="209"/>
    </location>
</feature>
<feature type="compositionally biased region" description="Gly residues" evidence="2">
    <location>
        <begin position="644"/>
        <end position="668"/>
    </location>
</feature>
<dbReference type="CDD" id="cd02642">
    <property type="entry name" value="R3H_encore_like"/>
    <property type="match status" value="1"/>
</dbReference>
<proteinExistence type="predicted"/>
<feature type="region of interest" description="Disordered" evidence="2">
    <location>
        <begin position="580"/>
        <end position="668"/>
    </location>
</feature>
<evidence type="ECO:0000313" key="4">
    <source>
        <dbReference type="EMBL" id="KXZ55073.1"/>
    </source>
</evidence>
<accession>A0A150GZ99</accession>
<organism evidence="4 5">
    <name type="scientific">Gonium pectorale</name>
    <name type="common">Green alga</name>
    <dbReference type="NCBI Taxonomy" id="33097"/>
    <lineage>
        <taxon>Eukaryota</taxon>
        <taxon>Viridiplantae</taxon>
        <taxon>Chlorophyta</taxon>
        <taxon>core chlorophytes</taxon>
        <taxon>Chlorophyceae</taxon>
        <taxon>CS clade</taxon>
        <taxon>Chlamydomonadales</taxon>
        <taxon>Volvocaceae</taxon>
        <taxon>Gonium</taxon>
    </lineage>
</organism>
<gene>
    <name evidence="4" type="ORF">GPECTOR_3g23</name>
</gene>
<feature type="compositionally biased region" description="Low complexity" evidence="2">
    <location>
        <begin position="306"/>
        <end position="334"/>
    </location>
</feature>
<dbReference type="PANTHER" id="PTHR15672">
    <property type="entry name" value="CAMP-REGULATED PHOSPHOPROTEIN 21 RELATED R3H DOMAIN CONTAINING PROTEIN"/>
    <property type="match status" value="1"/>
</dbReference>
<dbReference type="OrthoDB" id="549615at2759"/>
<dbReference type="PANTHER" id="PTHR15672:SF8">
    <property type="entry name" value="PROTEIN ENCORE"/>
    <property type="match status" value="1"/>
</dbReference>
<dbReference type="InterPro" id="IPR001374">
    <property type="entry name" value="R3H_dom"/>
</dbReference>
<feature type="compositionally biased region" description="Gly residues" evidence="2">
    <location>
        <begin position="620"/>
        <end position="634"/>
    </location>
</feature>
<evidence type="ECO:0000313" key="5">
    <source>
        <dbReference type="Proteomes" id="UP000075714"/>
    </source>
</evidence>
<feature type="compositionally biased region" description="Basic and acidic residues" evidence="2">
    <location>
        <begin position="128"/>
        <end position="140"/>
    </location>
</feature>
<feature type="compositionally biased region" description="Low complexity" evidence="2">
    <location>
        <begin position="383"/>
        <end position="400"/>
    </location>
</feature>
<dbReference type="InterPro" id="IPR051937">
    <property type="entry name" value="R3H_domain_containing"/>
</dbReference>
<keyword evidence="5" id="KW-1185">Reference proteome</keyword>
<sequence>MGPQAAPRAAPEYEGVDAAIRQALADPTQRMTVLKCEELVEKFLADPCQEALQFPTNFTSYQRMLAHRVGQYYGLQTSTVDYEESQGRVLGIRTQFCEEPKPKLRTLDIRSDPMAQRPGIVNGTGAHVADKPRLLRRQDDGNAAAGGSDPSLNMSPARSMKERHENYQKAREELGLSSHDGMGRGGGRGGPGGRFGMGPGGRMDGGRGRKAVFRDKEKDLSDPDYRRGMNRFNGAARFDPAYSAMPGGGIYQVPTYSTEFPSLGRMPSSGSSGSGRPHMASGPQHAGPHSVPHVGGMGMGGMPAPQQMSMAGQGAHQGQSASGSWGQQQQSAQQGQGGMRPPPPPPPPHHHQAPGPGGGASSSSSGGPGGRGHHQGGGGGMGSRQQQQQHQSQQQQAQQQQAQQQQAAVAAAYGASMSGAYSGMAGQYQAMPVAGFMQAAPGQHVFGVAAGGGALPAGAMYATPAHGMGGAFYPGMGAMGMGMSAVGMAVPAAGAYGYVTAPAPGVGMGSQGEAIALSPQGAYPVYASYPATAMYPATAAQMAQATAMHPGGGAAIPMRPMYGMPAAAFYPQYDPSQYGTSPGVQAAAQGHSEGRGYGGGHHGGSPHSHHTYHGNSGHSGHYGSGSGNAGPHGRGGGRDSDVGLGRGESHGPGAGGSGGAAGGGAADK</sequence>
<dbReference type="AlphaFoldDB" id="A0A150GZ99"/>
<comment type="caution">
    <text evidence="4">The sequence shown here is derived from an EMBL/GenBank/DDBJ whole genome shotgun (WGS) entry which is preliminary data.</text>
</comment>
<reference evidence="5" key="1">
    <citation type="journal article" date="2016" name="Nat. Commun.">
        <title>The Gonium pectorale genome demonstrates co-option of cell cycle regulation during the evolution of multicellularity.</title>
        <authorList>
            <person name="Hanschen E.R."/>
            <person name="Marriage T.N."/>
            <person name="Ferris P.J."/>
            <person name="Hamaji T."/>
            <person name="Toyoda A."/>
            <person name="Fujiyama A."/>
            <person name="Neme R."/>
            <person name="Noguchi H."/>
            <person name="Minakuchi Y."/>
            <person name="Suzuki M."/>
            <person name="Kawai-Toyooka H."/>
            <person name="Smith D.R."/>
            <person name="Sparks H."/>
            <person name="Anderson J."/>
            <person name="Bakaric R."/>
            <person name="Luria V."/>
            <person name="Karger A."/>
            <person name="Kirschner M.W."/>
            <person name="Durand P.M."/>
            <person name="Michod R.E."/>
            <person name="Nozaki H."/>
            <person name="Olson B.J."/>
        </authorList>
    </citation>
    <scope>NUCLEOTIDE SEQUENCE [LARGE SCALE GENOMIC DNA]</scope>
    <source>
        <strain evidence="5">NIES-2863</strain>
    </source>
</reference>
<evidence type="ECO:0000256" key="1">
    <source>
        <dbReference type="ARBA" id="ARBA00022553"/>
    </source>
</evidence>
<name>A0A150GZ99_GONPE</name>
<dbReference type="PROSITE" id="PS51061">
    <property type="entry name" value="R3H"/>
    <property type="match status" value="1"/>
</dbReference>
<feature type="region of interest" description="Disordered" evidence="2">
    <location>
        <begin position="261"/>
        <end position="400"/>
    </location>
</feature>
<dbReference type="GO" id="GO:0003676">
    <property type="term" value="F:nucleic acid binding"/>
    <property type="evidence" value="ECO:0007669"/>
    <property type="project" value="UniProtKB-UniRule"/>
</dbReference>
<evidence type="ECO:0000256" key="2">
    <source>
        <dbReference type="SAM" id="MobiDB-lite"/>
    </source>
</evidence>